<proteinExistence type="predicted"/>
<keyword evidence="2" id="KW-1185">Reference proteome</keyword>
<organism evidence="1 2">
    <name type="scientific">Paractinoplanes brasiliensis</name>
    <dbReference type="NCBI Taxonomy" id="52695"/>
    <lineage>
        <taxon>Bacteria</taxon>
        <taxon>Bacillati</taxon>
        <taxon>Actinomycetota</taxon>
        <taxon>Actinomycetes</taxon>
        <taxon>Micromonosporales</taxon>
        <taxon>Micromonosporaceae</taxon>
        <taxon>Paractinoplanes</taxon>
    </lineage>
</organism>
<dbReference type="Proteomes" id="UP000294901">
    <property type="component" value="Unassembled WGS sequence"/>
</dbReference>
<dbReference type="AlphaFoldDB" id="A0A4R6JJX5"/>
<sequence>MRRAGFGSPNFRAAMTYIEAMTPHEASALMQARASASEAFGSLQVLLLRDLVTRLKGQGQPAERTLPLEACTDQLEAAVRTLRARRPSPSSPGR</sequence>
<evidence type="ECO:0008006" key="3">
    <source>
        <dbReference type="Google" id="ProtNLM"/>
    </source>
</evidence>
<name>A0A4R6JJX5_9ACTN</name>
<reference evidence="1 2" key="1">
    <citation type="submission" date="2019-03" db="EMBL/GenBank/DDBJ databases">
        <title>Sequencing the genomes of 1000 actinobacteria strains.</title>
        <authorList>
            <person name="Klenk H.-P."/>
        </authorList>
    </citation>
    <scope>NUCLEOTIDE SEQUENCE [LARGE SCALE GENOMIC DNA]</scope>
    <source>
        <strain evidence="1 2">DSM 43805</strain>
    </source>
</reference>
<evidence type="ECO:0000313" key="2">
    <source>
        <dbReference type="Proteomes" id="UP000294901"/>
    </source>
</evidence>
<accession>A0A4R6JJX5</accession>
<protein>
    <recommendedName>
        <fullName evidence="3">DUF222 domain-containing protein</fullName>
    </recommendedName>
</protein>
<comment type="caution">
    <text evidence="1">The sequence shown here is derived from an EMBL/GenBank/DDBJ whole genome shotgun (WGS) entry which is preliminary data.</text>
</comment>
<dbReference type="EMBL" id="SNWR01000001">
    <property type="protein sequence ID" value="TDO36494.1"/>
    <property type="molecule type" value="Genomic_DNA"/>
</dbReference>
<evidence type="ECO:0000313" key="1">
    <source>
        <dbReference type="EMBL" id="TDO36494.1"/>
    </source>
</evidence>
<gene>
    <name evidence="1" type="ORF">C8E87_0066</name>
</gene>